<dbReference type="InterPro" id="IPR037066">
    <property type="entry name" value="Plug_dom_sf"/>
</dbReference>
<dbReference type="SUPFAM" id="SSF56935">
    <property type="entry name" value="Porins"/>
    <property type="match status" value="1"/>
</dbReference>
<feature type="domain" description="TonB-dependent receptor plug" evidence="13">
    <location>
        <begin position="60"/>
        <end position="177"/>
    </location>
</feature>
<dbReference type="Pfam" id="PF07715">
    <property type="entry name" value="Plug"/>
    <property type="match status" value="1"/>
</dbReference>
<dbReference type="PATRIC" id="fig|1280949.3.peg.1043"/>
<dbReference type="PROSITE" id="PS52016">
    <property type="entry name" value="TONB_DEPENDENT_REC_3"/>
    <property type="match status" value="1"/>
</dbReference>
<dbReference type="Pfam" id="PF00593">
    <property type="entry name" value="TonB_dep_Rec_b-barrel"/>
    <property type="match status" value="1"/>
</dbReference>
<dbReference type="eggNOG" id="COG1629">
    <property type="taxonomic scope" value="Bacteria"/>
</dbReference>
<feature type="domain" description="TonB-dependent receptor-like beta-barrel" evidence="12">
    <location>
        <begin position="453"/>
        <end position="953"/>
    </location>
</feature>
<feature type="chain" id="PRO_5001663930" evidence="11">
    <location>
        <begin position="26"/>
        <end position="987"/>
    </location>
</feature>
<dbReference type="GO" id="GO:0009279">
    <property type="term" value="C:cell outer membrane"/>
    <property type="evidence" value="ECO:0007669"/>
    <property type="project" value="UniProtKB-SubCell"/>
</dbReference>
<proteinExistence type="inferred from homology"/>
<dbReference type="InterPro" id="IPR000531">
    <property type="entry name" value="Beta-barrel_TonB"/>
</dbReference>
<sequence length="987" mass="106180">MKIVRPALRALLVAGVAGSALTAVAQETGTTPTGEETRVEDKIVVVGSYIQGVGDSGALPVTVLNREELDVTGALSTGDLLVNIPSVGDIEFTDGNTGTNGARGDVTGINLRGLGSGRSLVLVNGRRITGHPQSEAVDGVPVTFFNVNTVPSTLIERVEVLRDGASALYGSDAIAGVVNLSLFGDYDETYITTQYGASTETDFAEYSIGGRTGFEFNGGRTHLTIGGSYYGRDPVEACDVSEWNCNLDRRDMLPEAWQGDTQFDNRSTIGPYGRFQVGVLNPDGTFDGTAVAQDGTNLTTSSGVFHMQPDDFPGSRASIGGGVSIDDGSQDRDLRYNFAESQRLIPDSTRFNLAATFSHELNSGVELFGEAMYYESDSTTQRAAGPFDQSLALIIVPASNYYNPFGAVGSPNRLPDINAPAEGLDIVIQGYRPLEMGPRIIKVEQDLYRLLGGARWDWSGWNVETALGYSEATARDEEFNRISKTLLQDQISLSTPDAFNPFGGPDVNSASVLQAVRVSSVRYGESSLLTWDAKATRDDLFSLPGGDVGIAVGIDYRSEEISEDSDPRLDGTIQFTNGAIPDESDLVGVSATRDFSGDRDVWSAFTELSIPIVGEGNRVPGIYALDLQLAARFEDSSDFGDTFNPKISGHWFLTPGLSVRAAYGEGFRAPNLVQINQGTITRRNQGDADLYREDVVGTPNDVGDTYRPSVREGNPDLEAEESESRVLGVIFQPVEGPLDGLRVSLDYWSVETTNAITTLGVDRLLDDDFASLIAGGAGSPNVIRGGLTQEDIDAFAAYNLANPSDQRMAVGEVLYVIDGYVNLDGREVAGYDIAASYDFDTNSLGDFAIGASATKIETYEETRDGSVFDELRRNGNPEWRGSLFARWNNGPWKAGAQLRYVSDVYDSSATNDDTGDVWEVDSWTSVNGYVGYGFEGEGSILSGGDVRLGVRNLFDELPPKADESAGYLSGLYSVEGRVVYLQLSKTF</sequence>
<dbReference type="PANTHER" id="PTHR47234:SF2">
    <property type="entry name" value="TONB-DEPENDENT RECEPTOR"/>
    <property type="match status" value="1"/>
</dbReference>
<keyword evidence="3 8" id="KW-1134">Transmembrane beta strand</keyword>
<dbReference type="Gene3D" id="2.40.170.20">
    <property type="entry name" value="TonB-dependent receptor, beta-barrel domain"/>
    <property type="match status" value="1"/>
</dbReference>
<evidence type="ECO:0000256" key="6">
    <source>
        <dbReference type="ARBA" id="ARBA00023136"/>
    </source>
</evidence>
<feature type="region of interest" description="Disordered" evidence="10">
    <location>
        <begin position="697"/>
        <end position="718"/>
    </location>
</feature>
<comment type="subcellular location">
    <subcellularLocation>
        <location evidence="1 8">Cell outer membrane</location>
        <topology evidence="1 8">Multi-pass membrane protein</topology>
    </subcellularLocation>
</comment>
<evidence type="ECO:0000256" key="7">
    <source>
        <dbReference type="ARBA" id="ARBA00023237"/>
    </source>
</evidence>
<keyword evidence="11" id="KW-0732">Signal</keyword>
<evidence type="ECO:0000256" key="3">
    <source>
        <dbReference type="ARBA" id="ARBA00022452"/>
    </source>
</evidence>
<keyword evidence="2 8" id="KW-0813">Transport</keyword>
<dbReference type="Gene3D" id="2.170.130.10">
    <property type="entry name" value="TonB-dependent receptor, plug domain"/>
    <property type="match status" value="1"/>
</dbReference>
<evidence type="ECO:0000259" key="12">
    <source>
        <dbReference type="Pfam" id="PF00593"/>
    </source>
</evidence>
<dbReference type="Proteomes" id="UP000027446">
    <property type="component" value="Unassembled WGS sequence"/>
</dbReference>
<dbReference type="AlphaFoldDB" id="A0A069E904"/>
<dbReference type="EMBL" id="ARYH01000001">
    <property type="protein sequence ID" value="KCZ85036.1"/>
    <property type="molecule type" value="Genomic_DNA"/>
</dbReference>
<reference evidence="14 15" key="1">
    <citation type="journal article" date="2014" name="Antonie Van Leeuwenhoek">
        <title>Hyphomonas beringensis sp. nov. and Hyphomonas chukchiensis sp. nov., isolated from surface seawater of the Bering Sea and Chukchi Sea.</title>
        <authorList>
            <person name="Li C."/>
            <person name="Lai Q."/>
            <person name="Li G."/>
            <person name="Dong C."/>
            <person name="Wang J."/>
            <person name="Liao Y."/>
            <person name="Shao Z."/>
        </authorList>
    </citation>
    <scope>NUCLEOTIDE SEQUENCE [LARGE SCALE GENOMIC DNA]</scope>
    <source>
        <strain evidence="14 15">MHS-3</strain>
    </source>
</reference>
<keyword evidence="15" id="KW-1185">Reference proteome</keyword>
<evidence type="ECO:0000256" key="9">
    <source>
        <dbReference type="RuleBase" id="RU003357"/>
    </source>
</evidence>
<dbReference type="PANTHER" id="PTHR47234">
    <property type="match status" value="1"/>
</dbReference>
<evidence type="ECO:0000256" key="11">
    <source>
        <dbReference type="SAM" id="SignalP"/>
    </source>
</evidence>
<keyword evidence="4 8" id="KW-0812">Transmembrane</keyword>
<evidence type="ECO:0000256" key="10">
    <source>
        <dbReference type="SAM" id="MobiDB-lite"/>
    </source>
</evidence>
<feature type="signal peptide" evidence="11">
    <location>
        <begin position="1"/>
        <end position="25"/>
    </location>
</feature>
<keyword evidence="5 9" id="KW-0798">TonB box</keyword>
<dbReference type="OrthoDB" id="7051241at2"/>
<evidence type="ECO:0000313" key="15">
    <source>
        <dbReference type="Proteomes" id="UP000027446"/>
    </source>
</evidence>
<name>A0A069E904_9PROT</name>
<comment type="similarity">
    <text evidence="8 9">Belongs to the TonB-dependent receptor family.</text>
</comment>
<dbReference type="InterPro" id="IPR036942">
    <property type="entry name" value="Beta-barrel_TonB_sf"/>
</dbReference>
<dbReference type="RefSeq" id="WP_035569792.1">
    <property type="nucleotide sequence ID" value="NZ_ARYH01000001.1"/>
</dbReference>
<organism evidence="14 15">
    <name type="scientific">Hyphomonas adhaerens MHS-3</name>
    <dbReference type="NCBI Taxonomy" id="1280949"/>
    <lineage>
        <taxon>Bacteria</taxon>
        <taxon>Pseudomonadati</taxon>
        <taxon>Pseudomonadota</taxon>
        <taxon>Alphaproteobacteria</taxon>
        <taxon>Hyphomonadales</taxon>
        <taxon>Hyphomonadaceae</taxon>
        <taxon>Hyphomonas</taxon>
    </lineage>
</organism>
<keyword evidence="7 8" id="KW-0998">Cell outer membrane</keyword>
<keyword evidence="6 8" id="KW-0472">Membrane</keyword>
<evidence type="ECO:0000313" key="14">
    <source>
        <dbReference type="EMBL" id="KCZ85036.1"/>
    </source>
</evidence>
<evidence type="ECO:0000256" key="5">
    <source>
        <dbReference type="ARBA" id="ARBA00023077"/>
    </source>
</evidence>
<protein>
    <submittedName>
        <fullName evidence="14">TonB-dependent receptor, plug</fullName>
    </submittedName>
</protein>
<dbReference type="STRING" id="1280949.HAD_05115"/>
<evidence type="ECO:0000256" key="1">
    <source>
        <dbReference type="ARBA" id="ARBA00004571"/>
    </source>
</evidence>
<accession>A0A069E904</accession>
<evidence type="ECO:0000256" key="8">
    <source>
        <dbReference type="PROSITE-ProRule" id="PRU01360"/>
    </source>
</evidence>
<dbReference type="InterPro" id="IPR012910">
    <property type="entry name" value="Plug_dom"/>
</dbReference>
<evidence type="ECO:0000256" key="4">
    <source>
        <dbReference type="ARBA" id="ARBA00022692"/>
    </source>
</evidence>
<evidence type="ECO:0000259" key="13">
    <source>
        <dbReference type="Pfam" id="PF07715"/>
    </source>
</evidence>
<gene>
    <name evidence="14" type="ORF">HAD_05115</name>
</gene>
<keyword evidence="14" id="KW-0675">Receptor</keyword>
<dbReference type="eggNOG" id="COG4771">
    <property type="taxonomic scope" value="Bacteria"/>
</dbReference>
<comment type="caution">
    <text evidence="14">The sequence shown here is derived from an EMBL/GenBank/DDBJ whole genome shotgun (WGS) entry which is preliminary data.</text>
</comment>
<dbReference type="InterPro" id="IPR039426">
    <property type="entry name" value="TonB-dep_rcpt-like"/>
</dbReference>
<evidence type="ECO:0000256" key="2">
    <source>
        <dbReference type="ARBA" id="ARBA00022448"/>
    </source>
</evidence>